<evidence type="ECO:0000313" key="1">
    <source>
        <dbReference type="EMBL" id="WSD11753.1"/>
    </source>
</evidence>
<dbReference type="EMBL" id="CP109135">
    <property type="protein sequence ID" value="WSD11753.1"/>
    <property type="molecule type" value="Genomic_DNA"/>
</dbReference>
<gene>
    <name evidence="1" type="ORF">OHB35_00135</name>
    <name evidence="2" type="ORF">OHB35_53200</name>
</gene>
<accession>A0ABZ1H3P9</accession>
<evidence type="ECO:0000313" key="2">
    <source>
        <dbReference type="EMBL" id="WSD21296.1"/>
    </source>
</evidence>
<protein>
    <submittedName>
        <fullName evidence="1">Uncharacterized protein</fullName>
    </submittedName>
</protein>
<dbReference type="Proteomes" id="UP001340816">
    <property type="component" value="Chromosome"/>
</dbReference>
<reference evidence="1 3" key="1">
    <citation type="submission" date="2022-10" db="EMBL/GenBank/DDBJ databases">
        <title>The complete genomes of actinobacterial strains from the NBC collection.</title>
        <authorList>
            <person name="Joergensen T.S."/>
            <person name="Alvarez Arevalo M."/>
            <person name="Sterndorff E.B."/>
            <person name="Faurdal D."/>
            <person name="Vuksanovic O."/>
            <person name="Mourched A.-S."/>
            <person name="Charusanti P."/>
            <person name="Shaw S."/>
            <person name="Blin K."/>
            <person name="Weber T."/>
        </authorList>
    </citation>
    <scope>NUCLEOTIDE SEQUENCE [LARGE SCALE GENOMIC DNA]</scope>
    <source>
        <strain evidence="1 3">NBC 01752</strain>
    </source>
</reference>
<dbReference type="RefSeq" id="WP_326757338.1">
    <property type="nucleotide sequence ID" value="NZ_CP109135.1"/>
</dbReference>
<evidence type="ECO:0000313" key="3">
    <source>
        <dbReference type="Proteomes" id="UP001340816"/>
    </source>
</evidence>
<keyword evidence="3" id="KW-1185">Reference proteome</keyword>
<proteinExistence type="predicted"/>
<sequence>MTPEWYVEQFLLWALEASRHSLNEFLDPDAIMDPAQLDGSEKDAIVALLIEHRYVSSEGERADGSVHLIKLTANGLEHARHLHRISQSRAERDIYLHNWLVRWAYEHAPAGGSASLQEFAGDEHWWFAGTQVTWAEVYAAVDYLEAENLLRVERTNGFIGLRPTPLGIKFAHSRMTLRTFMTTQQPQSSGVTHQYRDSIVVHGDAAGSNLATGGNNTQTVNQGVDADALATLVTQLRQVAPTLALPEDDAEDLAEEIDTLEREGTEPSRGRKIWRAIMRIVGPALGSAAAAGSEQAVQAAVTAGSELFS</sequence>
<name>A0ABZ1H3P9_STRPH</name>
<organism evidence="1 3">
    <name type="scientific">Streptomyces phaeochromogenes</name>
    <dbReference type="NCBI Taxonomy" id="1923"/>
    <lineage>
        <taxon>Bacteria</taxon>
        <taxon>Bacillati</taxon>
        <taxon>Actinomycetota</taxon>
        <taxon>Actinomycetes</taxon>
        <taxon>Kitasatosporales</taxon>
        <taxon>Streptomycetaceae</taxon>
        <taxon>Streptomyces</taxon>
        <taxon>Streptomyces phaeochromogenes group</taxon>
    </lineage>
</organism>
<dbReference type="EMBL" id="CP109135">
    <property type="protein sequence ID" value="WSD21296.1"/>
    <property type="molecule type" value="Genomic_DNA"/>
</dbReference>